<evidence type="ECO:0000313" key="5">
    <source>
        <dbReference type="EMBL" id="KAH9419192.1"/>
    </source>
</evidence>
<feature type="transmembrane region" description="Helical" evidence="3">
    <location>
        <begin position="244"/>
        <end position="261"/>
    </location>
</feature>
<dbReference type="InterPro" id="IPR036259">
    <property type="entry name" value="MFS_trans_sf"/>
</dbReference>
<comment type="subcellular location">
    <subcellularLocation>
        <location evidence="1">Membrane</location>
        <topology evidence="1">Multi-pass membrane protein</topology>
    </subcellularLocation>
</comment>
<keyword evidence="3" id="KW-0812">Transmembrane</keyword>
<feature type="transmembrane region" description="Helical" evidence="3">
    <location>
        <begin position="448"/>
        <end position="466"/>
    </location>
</feature>
<accession>A0ABQ8J9B9</accession>
<feature type="transmembrane region" description="Helical" evidence="3">
    <location>
        <begin position="337"/>
        <end position="357"/>
    </location>
</feature>
<comment type="caution">
    <text evidence="5">The sequence shown here is derived from an EMBL/GenBank/DDBJ whole genome shotgun (WGS) entry which is preliminary data.</text>
</comment>
<keyword evidence="3" id="KW-0472">Membrane</keyword>
<evidence type="ECO:0000313" key="6">
    <source>
        <dbReference type="Proteomes" id="UP000887458"/>
    </source>
</evidence>
<dbReference type="EMBL" id="NJHN03000060">
    <property type="protein sequence ID" value="KAH9419192.1"/>
    <property type="molecule type" value="Genomic_DNA"/>
</dbReference>
<evidence type="ECO:0000259" key="4">
    <source>
        <dbReference type="PROSITE" id="PS50850"/>
    </source>
</evidence>
<sequence length="1193" mass="136602">MVINDNKQTYDDVDQQQSQQLQEYLSSNLERHLDSFLNNDHHLESGTNDFSIMFKNNNDNVDFASTSLDNVGIRKSIHGPTTANKMGKQTISRRSTKLPKTVIKPTGTGSSKPVSKATPSKVLVNRRKTLRRSMSYDTLPKMKNKMIICQPMTIQRRITVPTSNKIIFRAHKTQHLVLICLAFISFTSMLAMAIIAPFFPTESAKKGMRESINGLVFSVYAFVFMICSPIISLMIPVIGTKMTLIVGIFIAGVSNILFGLLDQIQSLETFTAFCFIVRTFEAVGGTAFSTATYTILMEEFPDNVGTAFSIVETSVGLGLSLGPAIGGFLYNIGGYGLPFYVLGTIMLVNIPLCLVIIKDTKNCERLKSPINAYFKLLSIIKVVINSGVIIVVAQLLSFLDPTVEPHLRSIGLGTNLVSLIFLILSATYTLSSPFIGWFSQMVPNKFQIMAVGLLLLGLEFLFLGPAEMIPIETNFTQTAIVMALIGISYSIAFIPTFETLNNLAIRNGFPDDVTTYSLVSGFWTAFCSLGEILGPMFGGFLTENFGFKRSSMIMGVIAIAMAFVCGITCIYYDELNINDSHHNHRNKRQKPMSQNRTGSNRYYGKQSSIDHTGQNGNLFLSSGFQKRKRPRHNIVHRLFDREYYLHPRFHPFVFNNKLHQNVVPNFSIERAEHPNCFLRKFTYDGRYLMAFSSDITSVELYKYQGAAAAAQLLNTIPSGNKDYLSYGDENAEIRRKIFSCFFKRHHTITVALDGGQLSRECSLFTDDNRFLIVASSFAASESTTSFHDRYQTNESIPMGHRSTYENYKFHIIDIDAGRVVDSIEFNTDRIQIANNHGIYLYKNIFAILSVQHQIIHLYYILPNGEFIFNRKIGRFCSEEDRLLFEDSLMQSMYRRLNQPIPVSHRPVAAFREVPFNSLKHRIITFAFQQARRRSIEIGSPKPLCQFYHDFDYLVNLRMLKMQLLDEEHLLIKYEQEYSLVTYNQHIINKYDAYNQTKLWNLFVVYNWKTTEVLNIYPQHSQTLLYAYENFCNNFRHPYGYYPCSPSNNYYARVAYEEFKRSIIENRNGNYNEAVRCILSLLPHHAQLLTPSPYLDLSLFSYDEKVIGSNEKPRHTSEVPIRFFNRDTGVLSFRMHTGQAFMQPQRFPPLHNHHPNNRRLIAFIFHPTDPFIISVQRYNSQYLLHFHIRHFNPL</sequence>
<feature type="transmembrane region" description="Helical" evidence="3">
    <location>
        <begin position="377"/>
        <end position="398"/>
    </location>
</feature>
<feature type="transmembrane region" description="Helical" evidence="3">
    <location>
        <begin position="176"/>
        <end position="200"/>
    </location>
</feature>
<gene>
    <name evidence="5" type="primary">DET1</name>
    <name evidence="5" type="ORF">DERP_005696</name>
</gene>
<feature type="compositionally biased region" description="Polar residues" evidence="2">
    <location>
        <begin position="591"/>
        <end position="614"/>
    </location>
</feature>
<dbReference type="PANTHER" id="PTHR13374">
    <property type="entry name" value="DET1 HOMOLOG DE-ETIOLATED-1 HOMOLOG"/>
    <property type="match status" value="1"/>
</dbReference>
<evidence type="ECO:0000256" key="1">
    <source>
        <dbReference type="ARBA" id="ARBA00004141"/>
    </source>
</evidence>
<feature type="domain" description="Major facilitator superfamily (MFS) profile" evidence="4">
    <location>
        <begin position="177"/>
        <end position="573"/>
    </location>
</feature>
<dbReference type="InterPro" id="IPR011701">
    <property type="entry name" value="MFS"/>
</dbReference>
<dbReference type="Pfam" id="PF07690">
    <property type="entry name" value="MFS_1"/>
    <property type="match status" value="1"/>
</dbReference>
<reference evidence="5 6" key="1">
    <citation type="journal article" date="2018" name="J. Allergy Clin. Immunol.">
        <title>High-quality assembly of Dermatophagoides pteronyssinus genome and transcriptome reveals a wide range of novel allergens.</title>
        <authorList>
            <person name="Liu X.Y."/>
            <person name="Yang K.Y."/>
            <person name="Wang M.Q."/>
            <person name="Kwok J.S."/>
            <person name="Zeng X."/>
            <person name="Yang Z."/>
            <person name="Xiao X.J."/>
            <person name="Lau C.P."/>
            <person name="Li Y."/>
            <person name="Huang Z.M."/>
            <person name="Ba J.G."/>
            <person name="Yim A.K."/>
            <person name="Ouyang C.Y."/>
            <person name="Ngai S.M."/>
            <person name="Chan T.F."/>
            <person name="Leung E.L."/>
            <person name="Liu L."/>
            <person name="Liu Z.G."/>
            <person name="Tsui S.K."/>
        </authorList>
    </citation>
    <scope>NUCLEOTIDE SEQUENCE [LARGE SCALE GENOMIC DNA]</scope>
    <source>
        <strain evidence="5">Derp</strain>
    </source>
</reference>
<organism evidence="5 6">
    <name type="scientific">Dermatophagoides pteronyssinus</name>
    <name type="common">European house dust mite</name>
    <dbReference type="NCBI Taxonomy" id="6956"/>
    <lineage>
        <taxon>Eukaryota</taxon>
        <taxon>Metazoa</taxon>
        <taxon>Ecdysozoa</taxon>
        <taxon>Arthropoda</taxon>
        <taxon>Chelicerata</taxon>
        <taxon>Arachnida</taxon>
        <taxon>Acari</taxon>
        <taxon>Acariformes</taxon>
        <taxon>Sarcoptiformes</taxon>
        <taxon>Astigmata</taxon>
        <taxon>Psoroptidia</taxon>
        <taxon>Analgoidea</taxon>
        <taxon>Pyroglyphidae</taxon>
        <taxon>Dermatophagoidinae</taxon>
        <taxon>Dermatophagoides</taxon>
    </lineage>
</organism>
<dbReference type="PROSITE" id="PS50850">
    <property type="entry name" value="MFS"/>
    <property type="match status" value="1"/>
</dbReference>
<feature type="transmembrane region" description="Helical" evidence="3">
    <location>
        <begin position="517"/>
        <end position="541"/>
    </location>
</feature>
<feature type="transmembrane region" description="Helical" evidence="3">
    <location>
        <begin position="553"/>
        <end position="573"/>
    </location>
</feature>
<feature type="transmembrane region" description="Helical" evidence="3">
    <location>
        <begin position="478"/>
        <end position="497"/>
    </location>
</feature>
<evidence type="ECO:0000256" key="2">
    <source>
        <dbReference type="SAM" id="MobiDB-lite"/>
    </source>
</evidence>
<name>A0ABQ8J9B9_DERPT</name>
<feature type="transmembrane region" description="Helical" evidence="3">
    <location>
        <begin position="273"/>
        <end position="296"/>
    </location>
</feature>
<evidence type="ECO:0000256" key="3">
    <source>
        <dbReference type="SAM" id="Phobius"/>
    </source>
</evidence>
<dbReference type="Gene3D" id="1.20.1250.20">
    <property type="entry name" value="MFS general substrate transporter like domains"/>
    <property type="match status" value="1"/>
</dbReference>
<keyword evidence="3" id="KW-1133">Transmembrane helix</keyword>
<dbReference type="PANTHER" id="PTHR13374:SF3">
    <property type="entry name" value="DET1 HOMOLOG"/>
    <property type="match status" value="1"/>
</dbReference>
<feature type="transmembrane region" description="Helical" evidence="3">
    <location>
        <begin position="212"/>
        <end position="238"/>
    </location>
</feature>
<feature type="transmembrane region" description="Helical" evidence="3">
    <location>
        <begin position="410"/>
        <end position="428"/>
    </location>
</feature>
<protein>
    <submittedName>
        <fullName evidence="5">Acid phosphatase det1</fullName>
    </submittedName>
</protein>
<keyword evidence="6" id="KW-1185">Reference proteome</keyword>
<dbReference type="Proteomes" id="UP000887458">
    <property type="component" value="Unassembled WGS sequence"/>
</dbReference>
<reference evidence="5 6" key="2">
    <citation type="journal article" date="2022" name="Mol. Biol. Evol.">
        <title>Comparative Genomics Reveals Insights into the Divergent Evolution of Astigmatic Mites and Household Pest Adaptations.</title>
        <authorList>
            <person name="Xiong Q."/>
            <person name="Wan A.T."/>
            <person name="Liu X."/>
            <person name="Fung C.S."/>
            <person name="Xiao X."/>
            <person name="Malainual N."/>
            <person name="Hou J."/>
            <person name="Wang L."/>
            <person name="Wang M."/>
            <person name="Yang K.Y."/>
            <person name="Cui Y."/>
            <person name="Leung E.L."/>
            <person name="Nong W."/>
            <person name="Shin S.K."/>
            <person name="Au S.W."/>
            <person name="Jeong K.Y."/>
            <person name="Chew F.T."/>
            <person name="Hui J.H."/>
            <person name="Leung T.F."/>
            <person name="Tungtrongchitr A."/>
            <person name="Zhong N."/>
            <person name="Liu Z."/>
            <person name="Tsui S.K."/>
        </authorList>
    </citation>
    <scope>NUCLEOTIDE SEQUENCE [LARGE SCALE GENOMIC DNA]</scope>
    <source>
        <strain evidence="5">Derp</strain>
    </source>
</reference>
<feature type="region of interest" description="Disordered" evidence="2">
    <location>
        <begin position="582"/>
        <end position="614"/>
    </location>
</feature>
<dbReference type="InterPro" id="IPR019138">
    <property type="entry name" value="De-etiolated_protein_1_Det1"/>
</dbReference>
<feature type="transmembrane region" description="Helical" evidence="3">
    <location>
        <begin position="308"/>
        <end position="330"/>
    </location>
</feature>
<dbReference type="Pfam" id="PF09737">
    <property type="entry name" value="Det1"/>
    <property type="match status" value="1"/>
</dbReference>
<proteinExistence type="predicted"/>
<dbReference type="SUPFAM" id="SSF103473">
    <property type="entry name" value="MFS general substrate transporter"/>
    <property type="match status" value="1"/>
</dbReference>
<dbReference type="InterPro" id="IPR020846">
    <property type="entry name" value="MFS_dom"/>
</dbReference>